<evidence type="ECO:0000313" key="3">
    <source>
        <dbReference type="Proteomes" id="UP001205965"/>
    </source>
</evidence>
<name>A0ABT2G0N0_9CORY</name>
<evidence type="ECO:0000256" key="1">
    <source>
        <dbReference type="SAM" id="MobiDB-lite"/>
    </source>
</evidence>
<reference evidence="2 3" key="1">
    <citation type="submission" date="2022-08" db="EMBL/GenBank/DDBJ databases">
        <title>YIM 101645 draft genome.</title>
        <authorList>
            <person name="Chen X."/>
        </authorList>
    </citation>
    <scope>NUCLEOTIDE SEQUENCE [LARGE SCALE GENOMIC DNA]</scope>
    <source>
        <strain evidence="2 3">YIM 101645</strain>
    </source>
</reference>
<keyword evidence="3" id="KW-1185">Reference proteome</keyword>
<dbReference type="Pfam" id="PF03090">
    <property type="entry name" value="Replicase"/>
    <property type="match status" value="1"/>
</dbReference>
<dbReference type="Gene3D" id="1.10.10.10">
    <property type="entry name" value="Winged helix-like DNA-binding domain superfamily/Winged helix DNA-binding domain"/>
    <property type="match status" value="1"/>
</dbReference>
<comment type="caution">
    <text evidence="2">The sequence shown here is derived from an EMBL/GenBank/DDBJ whole genome shotgun (WGS) entry which is preliminary data.</text>
</comment>
<organism evidence="2 3">
    <name type="scientific">Corynebacterium lemuris</name>
    <dbReference type="NCBI Taxonomy" id="1859292"/>
    <lineage>
        <taxon>Bacteria</taxon>
        <taxon>Bacillati</taxon>
        <taxon>Actinomycetota</taxon>
        <taxon>Actinomycetes</taxon>
        <taxon>Mycobacteriales</taxon>
        <taxon>Corynebacteriaceae</taxon>
        <taxon>Corynebacterium</taxon>
    </lineage>
</organism>
<dbReference type="InterPro" id="IPR036388">
    <property type="entry name" value="WH-like_DNA-bd_sf"/>
</dbReference>
<dbReference type="RefSeq" id="WP_259429015.1">
    <property type="nucleotide sequence ID" value="NZ_JANWTC010000026.1"/>
</dbReference>
<dbReference type="Proteomes" id="UP001205965">
    <property type="component" value="Unassembled WGS sequence"/>
</dbReference>
<protein>
    <submittedName>
        <fullName evidence="2">Replication initiation protein</fullName>
    </submittedName>
</protein>
<sequence length="486" mass="53901">MSLVNSTTSGTTRHTQTTDLYGGLDDTPASGLDREALLAHLGRKVLHGSRGRDFASAYLTTKNGTRAPRMYRVDSEALGKCEYVQLTNKQYASVLVVDIDLPGDAGGHPVNLPEQVKQKFSQLIAHYLGPAWVGINPVNGKCQAIWLIDPVYADTSGQSRAMTLLAAATHDLGQWLGHDSHFSHRFSRSPFYTGDSPTAYRWYRQHHRVYRLGDLLAGVRAMTGQESYAKPRQQFSSGRELINAVKARREDAERFKALSKDVEAELAGQLDQYDPELIQGVRVLWIREGRAARDETAFRHALKTGHRLRQAGQRMTDAAIIDAYEHAYTVAQEVGADGRKGELPPMKDRQTMARRVRGYVTTSKGEVYGSSATAGRASSAERKALATMGRRGGKKAAERWETDPEGEYATDLRKKLQAANQKREWKGQALVSEVRASILRSRIDTGADPSTRELATEFNVSIARIKQIRKALGMQAARGRPKRITP</sequence>
<feature type="compositionally biased region" description="Low complexity" evidence="1">
    <location>
        <begin position="7"/>
        <end position="18"/>
    </location>
</feature>
<proteinExistence type="predicted"/>
<dbReference type="EMBL" id="JANWTC010000026">
    <property type="protein sequence ID" value="MCS5480956.1"/>
    <property type="molecule type" value="Genomic_DNA"/>
</dbReference>
<evidence type="ECO:0000313" key="2">
    <source>
        <dbReference type="EMBL" id="MCS5480956.1"/>
    </source>
</evidence>
<accession>A0ABT2G0N0</accession>
<feature type="region of interest" description="Disordered" evidence="1">
    <location>
        <begin position="1"/>
        <end position="26"/>
    </location>
</feature>
<dbReference type="InterPro" id="IPR004322">
    <property type="entry name" value="Plasmid_replicase_bac"/>
</dbReference>
<gene>
    <name evidence="2" type="ORF">NYP18_15030</name>
</gene>